<feature type="transmembrane region" description="Helical" evidence="11">
    <location>
        <begin position="344"/>
        <end position="363"/>
    </location>
</feature>
<evidence type="ECO:0000313" key="13">
    <source>
        <dbReference type="EMBL" id="MSS64625.1"/>
    </source>
</evidence>
<evidence type="ECO:0000256" key="5">
    <source>
        <dbReference type="ARBA" id="ARBA00022692"/>
    </source>
</evidence>
<organism evidence="13 14">
    <name type="scientific">Velocimicrobium porci</name>
    <dbReference type="NCBI Taxonomy" id="2606634"/>
    <lineage>
        <taxon>Bacteria</taxon>
        <taxon>Bacillati</taxon>
        <taxon>Bacillota</taxon>
        <taxon>Clostridia</taxon>
        <taxon>Lachnospirales</taxon>
        <taxon>Lachnospiraceae</taxon>
        <taxon>Velocimicrobium</taxon>
    </lineage>
</organism>
<dbReference type="GO" id="GO:0004222">
    <property type="term" value="F:metalloendopeptidase activity"/>
    <property type="evidence" value="ECO:0007669"/>
    <property type="project" value="InterPro"/>
</dbReference>
<dbReference type="RefSeq" id="WP_154520019.1">
    <property type="nucleotide sequence ID" value="NZ_VUMT01000023.1"/>
</dbReference>
<dbReference type="PANTHER" id="PTHR42837">
    <property type="entry name" value="REGULATOR OF SIGMA-E PROTEASE RSEP"/>
    <property type="match status" value="1"/>
</dbReference>
<keyword evidence="14" id="KW-1185">Reference proteome</keyword>
<dbReference type="Proteomes" id="UP000482209">
    <property type="component" value="Unassembled WGS sequence"/>
</dbReference>
<dbReference type="InterPro" id="IPR008915">
    <property type="entry name" value="Peptidase_M50"/>
</dbReference>
<keyword evidence="5 11" id="KW-0812">Transmembrane</keyword>
<evidence type="ECO:0000256" key="6">
    <source>
        <dbReference type="ARBA" id="ARBA00022801"/>
    </source>
</evidence>
<dbReference type="SUPFAM" id="SSF50156">
    <property type="entry name" value="PDZ domain-like"/>
    <property type="match status" value="1"/>
</dbReference>
<dbReference type="CDD" id="cd06163">
    <property type="entry name" value="S2P-M50_PDZ_RseP-like"/>
    <property type="match status" value="1"/>
</dbReference>
<dbReference type="NCBIfam" id="TIGR00054">
    <property type="entry name" value="RIP metalloprotease RseP"/>
    <property type="match status" value="1"/>
</dbReference>
<dbReference type="GO" id="GO:0046872">
    <property type="term" value="F:metal ion binding"/>
    <property type="evidence" value="ECO:0007669"/>
    <property type="project" value="UniProtKB-KW"/>
</dbReference>
<feature type="domain" description="Peptidase M50" evidence="12">
    <location>
        <begin position="72"/>
        <end position="356"/>
    </location>
</feature>
<dbReference type="Gene3D" id="2.30.42.10">
    <property type="match status" value="1"/>
</dbReference>
<comment type="similarity">
    <text evidence="3 11">Belongs to the peptidase M50B family.</text>
</comment>
<keyword evidence="4 13" id="KW-0645">Protease</keyword>
<feature type="transmembrane region" description="Helical" evidence="11">
    <location>
        <begin position="294"/>
        <end position="315"/>
    </location>
</feature>
<dbReference type="CDD" id="cd23081">
    <property type="entry name" value="cpPDZ_EcRseP-like"/>
    <property type="match status" value="1"/>
</dbReference>
<comment type="cofactor">
    <cofactor evidence="1 11">
        <name>Zn(2+)</name>
        <dbReference type="ChEBI" id="CHEBI:29105"/>
    </cofactor>
</comment>
<dbReference type="GO" id="GO:0006508">
    <property type="term" value="P:proteolysis"/>
    <property type="evidence" value="ECO:0007669"/>
    <property type="project" value="UniProtKB-KW"/>
</dbReference>
<dbReference type="AlphaFoldDB" id="A0A6L5Y0M0"/>
<dbReference type="EMBL" id="VUMT01000023">
    <property type="protein sequence ID" value="MSS64625.1"/>
    <property type="molecule type" value="Genomic_DNA"/>
</dbReference>
<keyword evidence="10 11" id="KW-0472">Membrane</keyword>
<evidence type="ECO:0000256" key="10">
    <source>
        <dbReference type="ARBA" id="ARBA00023136"/>
    </source>
</evidence>
<dbReference type="GO" id="GO:0016020">
    <property type="term" value="C:membrane"/>
    <property type="evidence" value="ECO:0007669"/>
    <property type="project" value="UniProtKB-SubCell"/>
</dbReference>
<evidence type="ECO:0000256" key="4">
    <source>
        <dbReference type="ARBA" id="ARBA00022670"/>
    </source>
</evidence>
<accession>A0A6L5Y0M0</accession>
<keyword evidence="9 11" id="KW-0482">Metalloprotease</keyword>
<keyword evidence="7 11" id="KW-0862">Zinc</keyword>
<name>A0A6L5Y0M0_9FIRM</name>
<feature type="domain" description="Peptidase M50" evidence="12">
    <location>
        <begin position="6"/>
        <end position="51"/>
    </location>
</feature>
<dbReference type="EC" id="3.4.24.-" evidence="11"/>
<keyword evidence="11" id="KW-0479">Metal-binding</keyword>
<evidence type="ECO:0000259" key="12">
    <source>
        <dbReference type="Pfam" id="PF02163"/>
    </source>
</evidence>
<evidence type="ECO:0000256" key="7">
    <source>
        <dbReference type="ARBA" id="ARBA00022833"/>
    </source>
</evidence>
<protein>
    <recommendedName>
        <fullName evidence="11">Zinc metalloprotease</fullName>
        <ecNumber evidence="11">3.4.24.-</ecNumber>
    </recommendedName>
</protein>
<evidence type="ECO:0000256" key="1">
    <source>
        <dbReference type="ARBA" id="ARBA00001947"/>
    </source>
</evidence>
<comment type="subcellular location">
    <subcellularLocation>
        <location evidence="2">Membrane</location>
        <topology evidence="2">Multi-pass membrane protein</topology>
    </subcellularLocation>
</comment>
<evidence type="ECO:0000256" key="3">
    <source>
        <dbReference type="ARBA" id="ARBA00007931"/>
    </source>
</evidence>
<evidence type="ECO:0000256" key="9">
    <source>
        <dbReference type="ARBA" id="ARBA00023049"/>
    </source>
</evidence>
<proteinExistence type="inferred from homology"/>
<feature type="transmembrane region" description="Helical" evidence="11">
    <location>
        <begin position="108"/>
        <end position="134"/>
    </location>
</feature>
<reference evidence="13 14" key="1">
    <citation type="submission" date="2019-08" db="EMBL/GenBank/DDBJ databases">
        <title>In-depth cultivation of the pig gut microbiome towards novel bacterial diversity and tailored functional studies.</title>
        <authorList>
            <person name="Wylensek D."/>
            <person name="Hitch T.C.A."/>
            <person name="Clavel T."/>
        </authorList>
    </citation>
    <scope>NUCLEOTIDE SEQUENCE [LARGE SCALE GENOMIC DNA]</scope>
    <source>
        <strain evidence="13 14">WCA-693-APC-MOT-I</strain>
    </source>
</reference>
<keyword evidence="8 11" id="KW-1133">Transmembrane helix</keyword>
<sequence>MNIIVAILIFTVIVVIHELGHFLLAKKNGVSVTEFSVGMGPRIITYAKTNTGKNMVRFFISQKNFENCEEWEGKTKYSWKIFPVGGSCMMVGEDETVEDENAFNKKGVWARISVIFAGPFFNFILAFVLSMILIGSIGYDPSIVSSVDTGYPMSEAGVKKGDKILEINGEKISLAREIGAYFQFNPLTEDSSLDITYERDGKIKSVTVQPKLDKELNRYRLGFGYATPYKKANPAEVVKYSFVEVKYWIKTTVQSLGQLIVGKIGKDEIAGPVGIVDMVGGVIEQSSEYGIKMVLLNVMNMCILLSANLGVMNLLPIPALDGGRLVFLFIEALRGKPIDPEKEGMVHLIGLVALMIIMVLVMFNDISRLV</sequence>
<evidence type="ECO:0000256" key="11">
    <source>
        <dbReference type="RuleBase" id="RU362031"/>
    </source>
</evidence>
<keyword evidence="6 11" id="KW-0378">Hydrolase</keyword>
<comment type="caution">
    <text evidence="13">The sequence shown here is derived from an EMBL/GenBank/DDBJ whole genome shotgun (WGS) entry which is preliminary data.</text>
</comment>
<dbReference type="InterPro" id="IPR036034">
    <property type="entry name" value="PDZ_sf"/>
</dbReference>
<dbReference type="InterPro" id="IPR004387">
    <property type="entry name" value="Pept_M50_Zn"/>
</dbReference>
<dbReference type="Pfam" id="PF02163">
    <property type="entry name" value="Peptidase_M50"/>
    <property type="match status" value="2"/>
</dbReference>
<evidence type="ECO:0000256" key="2">
    <source>
        <dbReference type="ARBA" id="ARBA00004141"/>
    </source>
</evidence>
<gene>
    <name evidence="13" type="primary">rseP</name>
    <name evidence="13" type="ORF">FYJ58_12175</name>
</gene>
<evidence type="ECO:0000256" key="8">
    <source>
        <dbReference type="ARBA" id="ARBA00022989"/>
    </source>
</evidence>
<dbReference type="PANTHER" id="PTHR42837:SF2">
    <property type="entry name" value="MEMBRANE METALLOPROTEASE ARASP2, CHLOROPLASTIC-RELATED"/>
    <property type="match status" value="1"/>
</dbReference>
<evidence type="ECO:0000313" key="14">
    <source>
        <dbReference type="Proteomes" id="UP000482209"/>
    </source>
</evidence>